<feature type="domain" description="GGDEF" evidence="11">
    <location>
        <begin position="521"/>
        <end position="653"/>
    </location>
</feature>
<keyword evidence="5" id="KW-0547">Nucleotide-binding</keyword>
<keyword evidence="9" id="KW-1133">Transmembrane helix</keyword>
<dbReference type="CDD" id="cd01949">
    <property type="entry name" value="GGDEF"/>
    <property type="match status" value="1"/>
</dbReference>
<evidence type="ECO:0000259" key="11">
    <source>
        <dbReference type="PROSITE" id="PS50887"/>
    </source>
</evidence>
<dbReference type="InterPro" id="IPR035965">
    <property type="entry name" value="PAS-like_dom_sf"/>
</dbReference>
<sequence>MVPFLTRKEQLKGDTTLQSKPNIPHHRIVFFWLVGLLALGLVLLLGALSLYRDWQQEQQLQTQRRNFYQVQLKEVLETTLRTVELDTVRLATSPLLQRHLLHPSTNTLELLQEDYLSLARLRPSYDQIRLLDVNGHESVRINRSGKDVYRVPADALQNKAQRYYTAEGMKLAPGYTYLSPLDLNIEQNEIEVPFKPMLRMVHPVYRHTQLNGLVVVNYRAEELLQQLSNHLPAPLRPILLNDKGQWLHGGDKQDWLFMFEPQSGLAVEEPSLWQQMASQDFGQLTLGQDCLLYSWTAYGSQQAQSPRWLIGLRESGKACNALTQQYQIHAAGLLGTTALAGFLLLFGWHRLRLKHLQLYHRLLINEQQLRLVTNEMGNGVIMIDTQGLTRWLNPEAERLLGWQEKEILGRCLHDIIHVTAEGENLDREECLTTHAIRTGQRQHRERDYICTREGIIIPVSMTVSPLPKSESGGAVITFSDDREKVTAEKKLRRQAETDELTGYLNRRAILQQLEQVIKTDTEFGIIMFDLDHFKSVNDTYGHAAGDQVLIEYTRLARELLRPHDCVGRIGGEEFLLVIKHLHLNDLYQLAERVRESMDHHRCIITGHTLHVTASFGLAMHQRGEPPSALLARTDKALYQAKNTGRNQVIADDSLKTASVDT</sequence>
<evidence type="ECO:0000256" key="9">
    <source>
        <dbReference type="SAM" id="Phobius"/>
    </source>
</evidence>
<keyword evidence="13" id="KW-1185">Reference proteome</keyword>
<dbReference type="Gene3D" id="3.30.450.20">
    <property type="entry name" value="PAS domain"/>
    <property type="match status" value="3"/>
</dbReference>
<dbReference type="CDD" id="cd00130">
    <property type="entry name" value="PAS"/>
    <property type="match status" value="1"/>
</dbReference>
<dbReference type="PANTHER" id="PTHR44757">
    <property type="entry name" value="DIGUANYLATE CYCLASE DGCP"/>
    <property type="match status" value="1"/>
</dbReference>
<evidence type="ECO:0000256" key="1">
    <source>
        <dbReference type="ARBA" id="ARBA00001946"/>
    </source>
</evidence>
<dbReference type="InterPro" id="IPR048760">
    <property type="entry name" value="VP0354-like_sensor_dom"/>
</dbReference>
<evidence type="ECO:0000256" key="6">
    <source>
        <dbReference type="ARBA" id="ARBA00022777"/>
    </source>
</evidence>
<dbReference type="STRING" id="1122198.SAMN02745729_11921"/>
<accession>A0A1H4GSG3</accession>
<dbReference type="SUPFAM" id="SSF103190">
    <property type="entry name" value="Sensory domain-like"/>
    <property type="match status" value="2"/>
</dbReference>
<dbReference type="PROSITE" id="PS50112">
    <property type="entry name" value="PAS"/>
    <property type="match status" value="1"/>
</dbReference>
<evidence type="ECO:0000256" key="8">
    <source>
        <dbReference type="ARBA" id="ARBA00023012"/>
    </source>
</evidence>
<dbReference type="InterPro" id="IPR029151">
    <property type="entry name" value="Sensor-like_sf"/>
</dbReference>
<dbReference type="PROSITE" id="PS50887">
    <property type="entry name" value="GGDEF"/>
    <property type="match status" value="1"/>
</dbReference>
<dbReference type="GO" id="GO:0006355">
    <property type="term" value="P:regulation of DNA-templated transcription"/>
    <property type="evidence" value="ECO:0007669"/>
    <property type="project" value="InterPro"/>
</dbReference>
<keyword evidence="8" id="KW-0902">Two-component regulatory system</keyword>
<dbReference type="FunFam" id="3.30.70.270:FF:000001">
    <property type="entry name" value="Diguanylate cyclase domain protein"/>
    <property type="match status" value="1"/>
</dbReference>
<protein>
    <submittedName>
        <fullName evidence="12">PAS domain S-box-containing protein/diguanylate cyclase (GGDEF) domain-containing protein</fullName>
    </submittedName>
</protein>
<dbReference type="SUPFAM" id="SSF55073">
    <property type="entry name" value="Nucleotide cyclase"/>
    <property type="match status" value="1"/>
</dbReference>
<keyword evidence="6" id="KW-0418">Kinase</keyword>
<dbReference type="GO" id="GO:0005524">
    <property type="term" value="F:ATP binding"/>
    <property type="evidence" value="ECO:0007669"/>
    <property type="project" value="UniProtKB-KW"/>
</dbReference>
<dbReference type="InterPro" id="IPR052155">
    <property type="entry name" value="Biofilm_reg_signaling"/>
</dbReference>
<dbReference type="Pfam" id="PF21623">
    <property type="entry name" value="HK_sensor_dom_bact"/>
    <property type="match status" value="1"/>
</dbReference>
<dbReference type="EMBL" id="FNRJ01000019">
    <property type="protein sequence ID" value="SEB11798.1"/>
    <property type="molecule type" value="Genomic_DNA"/>
</dbReference>
<evidence type="ECO:0000256" key="7">
    <source>
        <dbReference type="ARBA" id="ARBA00022840"/>
    </source>
</evidence>
<organism evidence="12 13">
    <name type="scientific">Marinobacterium iners DSM 11526</name>
    <dbReference type="NCBI Taxonomy" id="1122198"/>
    <lineage>
        <taxon>Bacteria</taxon>
        <taxon>Pseudomonadati</taxon>
        <taxon>Pseudomonadota</taxon>
        <taxon>Gammaproteobacteria</taxon>
        <taxon>Oceanospirillales</taxon>
        <taxon>Oceanospirillaceae</taxon>
        <taxon>Marinobacterium</taxon>
    </lineage>
</organism>
<dbReference type="NCBIfam" id="TIGR00254">
    <property type="entry name" value="GGDEF"/>
    <property type="match status" value="1"/>
</dbReference>
<dbReference type="InterPro" id="IPR000160">
    <property type="entry name" value="GGDEF_dom"/>
</dbReference>
<dbReference type="GO" id="GO:0000160">
    <property type="term" value="P:phosphorelay signal transduction system"/>
    <property type="evidence" value="ECO:0007669"/>
    <property type="project" value="UniProtKB-KW"/>
</dbReference>
<dbReference type="InterPro" id="IPR043128">
    <property type="entry name" value="Rev_trsase/Diguanyl_cyclase"/>
</dbReference>
<dbReference type="InterPro" id="IPR029787">
    <property type="entry name" value="Nucleotide_cyclase"/>
</dbReference>
<keyword evidence="3" id="KW-0597">Phosphoprotein</keyword>
<reference evidence="13" key="1">
    <citation type="submission" date="2016-10" db="EMBL/GenBank/DDBJ databases">
        <authorList>
            <person name="Varghese N."/>
            <person name="Submissions S."/>
        </authorList>
    </citation>
    <scope>NUCLEOTIDE SEQUENCE [LARGE SCALE GENOMIC DNA]</scope>
    <source>
        <strain evidence="13">DSM 11526</strain>
    </source>
</reference>
<evidence type="ECO:0000313" key="12">
    <source>
        <dbReference type="EMBL" id="SEB11798.1"/>
    </source>
</evidence>
<dbReference type="GO" id="GO:0016020">
    <property type="term" value="C:membrane"/>
    <property type="evidence" value="ECO:0007669"/>
    <property type="project" value="UniProtKB-SubCell"/>
</dbReference>
<keyword evidence="9" id="KW-0472">Membrane</keyword>
<evidence type="ECO:0000256" key="3">
    <source>
        <dbReference type="ARBA" id="ARBA00022553"/>
    </source>
</evidence>
<evidence type="ECO:0000259" key="10">
    <source>
        <dbReference type="PROSITE" id="PS50112"/>
    </source>
</evidence>
<dbReference type="SMART" id="SM00267">
    <property type="entry name" value="GGDEF"/>
    <property type="match status" value="1"/>
</dbReference>
<feature type="transmembrane region" description="Helical" evidence="9">
    <location>
        <begin position="328"/>
        <end position="348"/>
    </location>
</feature>
<feature type="domain" description="PAS" evidence="10">
    <location>
        <begin position="365"/>
        <end position="417"/>
    </location>
</feature>
<evidence type="ECO:0000256" key="5">
    <source>
        <dbReference type="ARBA" id="ARBA00022741"/>
    </source>
</evidence>
<keyword evidence="4" id="KW-0808">Transferase</keyword>
<feature type="transmembrane region" description="Helical" evidence="9">
    <location>
        <begin position="28"/>
        <end position="51"/>
    </location>
</feature>
<keyword evidence="7" id="KW-0067">ATP-binding</keyword>
<dbReference type="InterPro" id="IPR000014">
    <property type="entry name" value="PAS"/>
</dbReference>
<dbReference type="AlphaFoldDB" id="A0A1H4GSG3"/>
<dbReference type="Gene3D" id="3.30.70.270">
    <property type="match status" value="1"/>
</dbReference>
<keyword evidence="9" id="KW-0812">Transmembrane</keyword>
<dbReference type="InterPro" id="IPR013767">
    <property type="entry name" value="PAS_fold"/>
</dbReference>
<proteinExistence type="predicted"/>
<dbReference type="SMART" id="SM00091">
    <property type="entry name" value="PAS"/>
    <property type="match status" value="1"/>
</dbReference>
<dbReference type="GO" id="GO:0016301">
    <property type="term" value="F:kinase activity"/>
    <property type="evidence" value="ECO:0007669"/>
    <property type="project" value="UniProtKB-KW"/>
</dbReference>
<comment type="subcellular location">
    <subcellularLocation>
        <location evidence="2">Membrane</location>
    </subcellularLocation>
</comment>
<dbReference type="NCBIfam" id="TIGR00229">
    <property type="entry name" value="sensory_box"/>
    <property type="match status" value="1"/>
</dbReference>
<evidence type="ECO:0000313" key="13">
    <source>
        <dbReference type="Proteomes" id="UP000242469"/>
    </source>
</evidence>
<dbReference type="Pfam" id="PF00990">
    <property type="entry name" value="GGDEF"/>
    <property type="match status" value="1"/>
</dbReference>
<dbReference type="Pfam" id="PF00989">
    <property type="entry name" value="PAS"/>
    <property type="match status" value="1"/>
</dbReference>
<comment type="cofactor">
    <cofactor evidence="1">
        <name>Mg(2+)</name>
        <dbReference type="ChEBI" id="CHEBI:18420"/>
    </cofactor>
</comment>
<name>A0A1H4GSG3_9GAMM</name>
<evidence type="ECO:0000256" key="2">
    <source>
        <dbReference type="ARBA" id="ARBA00004370"/>
    </source>
</evidence>
<evidence type="ECO:0000256" key="4">
    <source>
        <dbReference type="ARBA" id="ARBA00022679"/>
    </source>
</evidence>
<dbReference type="SUPFAM" id="SSF55785">
    <property type="entry name" value="PYP-like sensor domain (PAS domain)"/>
    <property type="match status" value="1"/>
</dbReference>
<dbReference type="Proteomes" id="UP000242469">
    <property type="component" value="Unassembled WGS sequence"/>
</dbReference>
<dbReference type="PANTHER" id="PTHR44757:SF2">
    <property type="entry name" value="BIOFILM ARCHITECTURE MAINTENANCE PROTEIN MBAA"/>
    <property type="match status" value="1"/>
</dbReference>
<gene>
    <name evidence="12" type="ORF">SAMN02745729_11921</name>
</gene>